<name>A0A8X6FDA3_TRICU</name>
<evidence type="ECO:0000313" key="1">
    <source>
        <dbReference type="EMBL" id="GFQ76452.1"/>
    </source>
</evidence>
<sequence>MWKDIPTLIPEAAVEDVDILSDFMKTEIEMICHLNSIPFWLEFHRNFVGKEKENVTFEKFCSLVSSLIQHEEENKVTFLIYAVKLASE</sequence>
<accession>A0A8X6FDA3</accession>
<dbReference type="EMBL" id="BMAO01001864">
    <property type="protein sequence ID" value="GFQ76452.1"/>
    <property type="molecule type" value="Genomic_DNA"/>
</dbReference>
<gene>
    <name evidence="1" type="ORF">TNCT_403001</name>
</gene>
<comment type="caution">
    <text evidence="1">The sequence shown here is derived from an EMBL/GenBank/DDBJ whole genome shotgun (WGS) entry which is preliminary data.</text>
</comment>
<evidence type="ECO:0000313" key="2">
    <source>
        <dbReference type="Proteomes" id="UP000887116"/>
    </source>
</evidence>
<protein>
    <submittedName>
        <fullName evidence="1">Uncharacterized protein</fullName>
    </submittedName>
</protein>
<reference evidence="1" key="1">
    <citation type="submission" date="2020-07" db="EMBL/GenBank/DDBJ databases">
        <title>Multicomponent nature underlies the extraordinary mechanical properties of spider dragline silk.</title>
        <authorList>
            <person name="Kono N."/>
            <person name="Nakamura H."/>
            <person name="Mori M."/>
            <person name="Yoshida Y."/>
            <person name="Ohtoshi R."/>
            <person name="Malay A.D."/>
            <person name="Moran D.A.P."/>
            <person name="Tomita M."/>
            <person name="Numata K."/>
            <person name="Arakawa K."/>
        </authorList>
    </citation>
    <scope>NUCLEOTIDE SEQUENCE</scope>
</reference>
<keyword evidence="2" id="KW-1185">Reference proteome</keyword>
<organism evidence="1 2">
    <name type="scientific">Trichonephila clavata</name>
    <name type="common">Joro spider</name>
    <name type="synonym">Nephila clavata</name>
    <dbReference type="NCBI Taxonomy" id="2740835"/>
    <lineage>
        <taxon>Eukaryota</taxon>
        <taxon>Metazoa</taxon>
        <taxon>Ecdysozoa</taxon>
        <taxon>Arthropoda</taxon>
        <taxon>Chelicerata</taxon>
        <taxon>Arachnida</taxon>
        <taxon>Araneae</taxon>
        <taxon>Araneomorphae</taxon>
        <taxon>Entelegynae</taxon>
        <taxon>Araneoidea</taxon>
        <taxon>Nephilidae</taxon>
        <taxon>Trichonephila</taxon>
    </lineage>
</organism>
<dbReference type="AlphaFoldDB" id="A0A8X6FDA3"/>
<dbReference type="Proteomes" id="UP000887116">
    <property type="component" value="Unassembled WGS sequence"/>
</dbReference>
<proteinExistence type="predicted"/>